<feature type="compositionally biased region" description="Basic and acidic residues" evidence="5">
    <location>
        <begin position="1"/>
        <end position="10"/>
    </location>
</feature>
<dbReference type="GO" id="GO:0005666">
    <property type="term" value="C:RNA polymerase III complex"/>
    <property type="evidence" value="ECO:0007669"/>
    <property type="project" value="InterPro"/>
</dbReference>
<keyword evidence="3" id="KW-0804">Transcription</keyword>
<evidence type="ECO:0000256" key="5">
    <source>
        <dbReference type="SAM" id="MobiDB-lite"/>
    </source>
</evidence>
<dbReference type="PANTHER" id="PTHR13408:SF0">
    <property type="entry name" value="DNA-DIRECTED RNA POLYMERASE III SUBUNIT RPC4"/>
    <property type="match status" value="1"/>
</dbReference>
<evidence type="ECO:0000256" key="1">
    <source>
        <dbReference type="ARBA" id="ARBA00004123"/>
    </source>
</evidence>
<dbReference type="GO" id="GO:0042797">
    <property type="term" value="P:tRNA transcription by RNA polymerase III"/>
    <property type="evidence" value="ECO:0007669"/>
    <property type="project" value="TreeGrafter"/>
</dbReference>
<keyword evidence="4" id="KW-0539">Nucleus</keyword>
<proteinExistence type="predicted"/>
<dbReference type="AlphaFoldDB" id="A0AAV4JH46"/>
<keyword evidence="2" id="KW-0240">DNA-directed RNA polymerase</keyword>
<accession>A0AAV4JH46</accession>
<evidence type="ECO:0000256" key="4">
    <source>
        <dbReference type="ARBA" id="ARBA00023242"/>
    </source>
</evidence>
<gene>
    <name evidence="6" type="ORF">ElyMa_006907500</name>
</gene>
<name>A0AAV4JH46_9GAST</name>
<evidence type="ECO:0000256" key="3">
    <source>
        <dbReference type="ARBA" id="ARBA00023163"/>
    </source>
</evidence>
<comment type="caution">
    <text evidence="6">The sequence shown here is derived from an EMBL/GenBank/DDBJ whole genome shotgun (WGS) entry which is preliminary data.</text>
</comment>
<feature type="region of interest" description="Disordered" evidence="5">
    <location>
        <begin position="1"/>
        <end position="25"/>
    </location>
</feature>
<dbReference type="InterPro" id="IPR007811">
    <property type="entry name" value="RPC4"/>
</dbReference>
<dbReference type="GO" id="GO:0003677">
    <property type="term" value="F:DNA binding"/>
    <property type="evidence" value="ECO:0007669"/>
    <property type="project" value="InterPro"/>
</dbReference>
<evidence type="ECO:0000313" key="6">
    <source>
        <dbReference type="EMBL" id="GFS20782.1"/>
    </source>
</evidence>
<protein>
    <submittedName>
        <fullName evidence="6">Polymerase (RNA) III (DNA directed) polypeptide D, 44kDa</fullName>
    </submittedName>
</protein>
<dbReference type="EMBL" id="BMAT01013820">
    <property type="protein sequence ID" value="GFS20782.1"/>
    <property type="molecule type" value="Genomic_DNA"/>
</dbReference>
<organism evidence="6 7">
    <name type="scientific">Elysia marginata</name>
    <dbReference type="NCBI Taxonomy" id="1093978"/>
    <lineage>
        <taxon>Eukaryota</taxon>
        <taxon>Metazoa</taxon>
        <taxon>Spiralia</taxon>
        <taxon>Lophotrochozoa</taxon>
        <taxon>Mollusca</taxon>
        <taxon>Gastropoda</taxon>
        <taxon>Heterobranchia</taxon>
        <taxon>Euthyneura</taxon>
        <taxon>Panpulmonata</taxon>
        <taxon>Sacoglossa</taxon>
        <taxon>Placobranchoidea</taxon>
        <taxon>Plakobranchidae</taxon>
        <taxon>Elysia</taxon>
    </lineage>
</organism>
<keyword evidence="7" id="KW-1185">Reference proteome</keyword>
<sequence>MDIDEMKTEATEFPPRSATQPRQASIRDVLLGKSKSEKGELLVLQFPDTLPGLPVPARDSVRPGTSTGVAQDELCERVEACKLKDCPEGFMGKLRLRRSGKVELVLGDNVLEVLPGLSVNFHQELVSVRTDECQGQMVALGPVDHKFVVTPDYNYLISQANAYS</sequence>
<comment type="subcellular location">
    <subcellularLocation>
        <location evidence="1">Nucleus</location>
    </subcellularLocation>
</comment>
<dbReference type="PANTHER" id="PTHR13408">
    <property type="entry name" value="DNA-DIRECTED RNA POLYMERASE III"/>
    <property type="match status" value="1"/>
</dbReference>
<dbReference type="Pfam" id="PF05132">
    <property type="entry name" value="RNA_pol_Rpc4"/>
    <property type="match status" value="1"/>
</dbReference>
<evidence type="ECO:0000313" key="7">
    <source>
        <dbReference type="Proteomes" id="UP000762676"/>
    </source>
</evidence>
<evidence type="ECO:0000256" key="2">
    <source>
        <dbReference type="ARBA" id="ARBA00022478"/>
    </source>
</evidence>
<dbReference type="Proteomes" id="UP000762676">
    <property type="component" value="Unassembled WGS sequence"/>
</dbReference>
<reference evidence="6 7" key="1">
    <citation type="journal article" date="2021" name="Elife">
        <title>Chloroplast acquisition without the gene transfer in kleptoplastic sea slugs, Plakobranchus ocellatus.</title>
        <authorList>
            <person name="Maeda T."/>
            <person name="Takahashi S."/>
            <person name="Yoshida T."/>
            <person name="Shimamura S."/>
            <person name="Takaki Y."/>
            <person name="Nagai Y."/>
            <person name="Toyoda A."/>
            <person name="Suzuki Y."/>
            <person name="Arimoto A."/>
            <person name="Ishii H."/>
            <person name="Satoh N."/>
            <person name="Nishiyama T."/>
            <person name="Hasebe M."/>
            <person name="Maruyama T."/>
            <person name="Minagawa J."/>
            <person name="Obokata J."/>
            <person name="Shigenobu S."/>
        </authorList>
    </citation>
    <scope>NUCLEOTIDE SEQUENCE [LARGE SCALE GENOMIC DNA]</scope>
</reference>